<feature type="domain" description="HAT C-terminal dimerisation" evidence="7">
    <location>
        <begin position="389"/>
        <end position="451"/>
    </location>
</feature>
<evidence type="ECO:0000256" key="1">
    <source>
        <dbReference type="ARBA" id="ARBA00004123"/>
    </source>
</evidence>
<dbReference type="InterPro" id="IPR008906">
    <property type="entry name" value="HATC_C_dom"/>
</dbReference>
<protein>
    <recommendedName>
        <fullName evidence="7">HAT C-terminal dimerisation domain-containing protein</fullName>
    </recommendedName>
</protein>
<organism evidence="8 9">
    <name type="scientific">Penicillium vulpinum</name>
    <dbReference type="NCBI Taxonomy" id="29845"/>
    <lineage>
        <taxon>Eukaryota</taxon>
        <taxon>Fungi</taxon>
        <taxon>Dikarya</taxon>
        <taxon>Ascomycota</taxon>
        <taxon>Pezizomycotina</taxon>
        <taxon>Eurotiomycetes</taxon>
        <taxon>Eurotiomycetidae</taxon>
        <taxon>Eurotiales</taxon>
        <taxon>Aspergillaceae</taxon>
        <taxon>Penicillium</taxon>
    </lineage>
</organism>
<evidence type="ECO:0000256" key="5">
    <source>
        <dbReference type="ARBA" id="ARBA00023242"/>
    </source>
</evidence>
<evidence type="ECO:0000259" key="7">
    <source>
        <dbReference type="Pfam" id="PF05699"/>
    </source>
</evidence>
<keyword evidence="2" id="KW-0479">Metal-binding</keyword>
<feature type="non-terminal residue" evidence="8">
    <location>
        <position position="516"/>
    </location>
</feature>
<dbReference type="GO" id="GO:0008270">
    <property type="term" value="F:zinc ion binding"/>
    <property type="evidence" value="ECO:0007669"/>
    <property type="project" value="UniProtKB-KW"/>
</dbReference>
<accession>A0A1V6QYK1</accession>
<reference evidence="9" key="1">
    <citation type="journal article" date="2017" name="Nat. Microbiol.">
        <title>Global analysis of biosynthetic gene clusters reveals vast potential of secondary metabolite production in Penicillium species.</title>
        <authorList>
            <person name="Nielsen J.C."/>
            <person name="Grijseels S."/>
            <person name="Prigent S."/>
            <person name="Ji B."/>
            <person name="Dainat J."/>
            <person name="Nielsen K.F."/>
            <person name="Frisvad J.C."/>
            <person name="Workman M."/>
            <person name="Nielsen J."/>
        </authorList>
    </citation>
    <scope>NUCLEOTIDE SEQUENCE [LARGE SCALE GENOMIC DNA]</scope>
    <source>
        <strain evidence="9">IBT 29486</strain>
    </source>
</reference>
<proteinExistence type="predicted"/>
<evidence type="ECO:0000313" key="8">
    <source>
        <dbReference type="EMBL" id="OQD94157.1"/>
    </source>
</evidence>
<dbReference type="SUPFAM" id="SSF53098">
    <property type="entry name" value="Ribonuclease H-like"/>
    <property type="match status" value="1"/>
</dbReference>
<dbReference type="Proteomes" id="UP000191518">
    <property type="component" value="Unassembled WGS sequence"/>
</dbReference>
<dbReference type="PANTHER" id="PTHR46481">
    <property type="entry name" value="ZINC FINGER BED DOMAIN-CONTAINING PROTEIN 4"/>
    <property type="match status" value="1"/>
</dbReference>
<sequence>MAITGYFIDADWVYREVLLAFKPLSGSHSGTDLSKVVEQTLTQHAIKDRIFGLTTDNASNNKTLVDELQQLLQANIIRVPCLAHVIQLSLNQLLDRLKAVPQNPTAETIWTEEQETTARASTKKREIAHTLQRIRALAVYIRASPQRRDSFLALQPDGKRNKLMLIQDVKTRWNSTYLMLRRAKKLQRYIIQFCAQYNEQDFALDDDQWRQIDYLLCLTKQFYDCTVALSKTREVTSHLVFAVYNLLFEHIERSQRQLRPKRVTWKQQMFTALQASWAKLHNYYKQTDQMRGYIYPVCTMLSPEYRFQFFLSDDWSGDIAKELRDEYREAFQDALTPIQQRLAKTHTPQEPSTPTSRSILHDLIRNQKPNPKSKSAADEITQYLDGTITESDPLAFWRQNEQRFPAIAALAQDYLAMPASGAGVERLFNIARDICHYRRGYLKPSTIEELMLYLCASKFDLGIQESEEMKQYYSSNEMDILVEEKDQISDDFEVDEISDTEDQSDLSVDLIDDHDD</sequence>
<dbReference type="InterPro" id="IPR012337">
    <property type="entry name" value="RNaseH-like_sf"/>
</dbReference>
<gene>
    <name evidence="8" type="ORF">PENVUL_c153G05266</name>
</gene>
<comment type="caution">
    <text evidence="8">The sequence shown here is derived from an EMBL/GenBank/DDBJ whole genome shotgun (WGS) entry which is preliminary data.</text>
</comment>
<dbReference type="PANTHER" id="PTHR46481:SF10">
    <property type="entry name" value="ZINC FINGER BED DOMAIN-CONTAINING PROTEIN 39"/>
    <property type="match status" value="1"/>
</dbReference>
<dbReference type="InterPro" id="IPR052035">
    <property type="entry name" value="ZnF_BED_domain_contain"/>
</dbReference>
<keyword evidence="9" id="KW-1185">Reference proteome</keyword>
<evidence type="ECO:0000256" key="4">
    <source>
        <dbReference type="ARBA" id="ARBA00022833"/>
    </source>
</evidence>
<keyword evidence="4" id="KW-0862">Zinc</keyword>
<keyword evidence="3" id="KW-0863">Zinc-finger</keyword>
<evidence type="ECO:0000313" key="9">
    <source>
        <dbReference type="Proteomes" id="UP000191518"/>
    </source>
</evidence>
<evidence type="ECO:0000256" key="2">
    <source>
        <dbReference type="ARBA" id="ARBA00022723"/>
    </source>
</evidence>
<dbReference type="EMBL" id="MDYP01000152">
    <property type="protein sequence ID" value="OQD94157.1"/>
    <property type="molecule type" value="Genomic_DNA"/>
</dbReference>
<keyword evidence="5" id="KW-0539">Nucleus</keyword>
<dbReference type="GO" id="GO:0046983">
    <property type="term" value="F:protein dimerization activity"/>
    <property type="evidence" value="ECO:0007669"/>
    <property type="project" value="InterPro"/>
</dbReference>
<dbReference type="Pfam" id="PF05699">
    <property type="entry name" value="Dimer_Tnp_hAT"/>
    <property type="match status" value="1"/>
</dbReference>
<evidence type="ECO:0000256" key="3">
    <source>
        <dbReference type="ARBA" id="ARBA00022771"/>
    </source>
</evidence>
<name>A0A1V6QYK1_9EURO</name>
<feature type="region of interest" description="Disordered" evidence="6">
    <location>
        <begin position="495"/>
        <end position="516"/>
    </location>
</feature>
<comment type="subcellular location">
    <subcellularLocation>
        <location evidence="1">Nucleus</location>
    </subcellularLocation>
</comment>
<dbReference type="GO" id="GO:0005634">
    <property type="term" value="C:nucleus"/>
    <property type="evidence" value="ECO:0007669"/>
    <property type="project" value="UniProtKB-SubCell"/>
</dbReference>
<evidence type="ECO:0000256" key="6">
    <source>
        <dbReference type="SAM" id="MobiDB-lite"/>
    </source>
</evidence>
<dbReference type="AlphaFoldDB" id="A0A1V6QYK1"/>